<evidence type="ECO:0000256" key="1">
    <source>
        <dbReference type="ARBA" id="ARBA00004651"/>
    </source>
</evidence>
<protein>
    <recommendedName>
        <fullName evidence="12">Sugar transporter SWEET</fullName>
    </recommendedName>
</protein>
<dbReference type="InterPro" id="IPR047664">
    <property type="entry name" value="SWEET"/>
</dbReference>
<feature type="transmembrane region" description="Helical" evidence="12">
    <location>
        <begin position="120"/>
        <end position="138"/>
    </location>
</feature>
<dbReference type="PANTHER" id="PTHR10791">
    <property type="entry name" value="RAG1-ACTIVATING PROTEIN 1"/>
    <property type="match status" value="1"/>
</dbReference>
<comment type="caution">
    <text evidence="13">The sequence shown here is derived from an EMBL/GenBank/DDBJ whole genome shotgun (WGS) entry which is preliminary data.</text>
</comment>
<comment type="caution">
    <text evidence="12">Lacks conserved residue(s) required for the propagation of feature annotation.</text>
</comment>
<dbReference type="Pfam" id="PF03083">
    <property type="entry name" value="MtN3_slv"/>
    <property type="match status" value="2"/>
</dbReference>
<dbReference type="InterPro" id="IPR004316">
    <property type="entry name" value="SWEET_rpt"/>
</dbReference>
<keyword evidence="11 12" id="KW-0472">Membrane</keyword>
<evidence type="ECO:0000256" key="11">
    <source>
        <dbReference type="ARBA" id="ARBA00023136"/>
    </source>
</evidence>
<gene>
    <name evidence="13" type="ORF">V1264_014128</name>
</gene>
<feature type="transmembrane region" description="Helical" evidence="12">
    <location>
        <begin position="65"/>
        <end position="84"/>
    </location>
</feature>
<accession>A0AAN9BR53</accession>
<evidence type="ECO:0000256" key="7">
    <source>
        <dbReference type="ARBA" id="ARBA00022692"/>
    </source>
</evidence>
<evidence type="ECO:0000256" key="4">
    <source>
        <dbReference type="ARBA" id="ARBA00022448"/>
    </source>
</evidence>
<dbReference type="EMBL" id="JBAMIC010000003">
    <property type="protein sequence ID" value="KAK7110212.1"/>
    <property type="molecule type" value="Genomic_DNA"/>
</dbReference>
<keyword evidence="10" id="KW-0333">Golgi apparatus</keyword>
<keyword evidence="4 12" id="KW-0813">Transport</keyword>
<proteinExistence type="inferred from homology"/>
<dbReference type="PANTHER" id="PTHR10791:SF30">
    <property type="entry name" value="SUGAR TRANSPORTER SWEET1"/>
    <property type="match status" value="1"/>
</dbReference>
<keyword evidence="8" id="KW-0677">Repeat</keyword>
<comment type="similarity">
    <text evidence="3 12">Belongs to the SWEET sugar transporter family.</text>
</comment>
<dbReference type="Gene3D" id="1.20.1280.290">
    <property type="match status" value="2"/>
</dbReference>
<dbReference type="GO" id="GO:0000139">
    <property type="term" value="C:Golgi membrane"/>
    <property type="evidence" value="ECO:0007669"/>
    <property type="project" value="UniProtKB-SubCell"/>
</dbReference>
<name>A0AAN9BR53_9CAEN</name>
<dbReference type="Proteomes" id="UP001374579">
    <property type="component" value="Unassembled WGS sequence"/>
</dbReference>
<keyword evidence="14" id="KW-1185">Reference proteome</keyword>
<feature type="transmembrane region" description="Helical" evidence="12">
    <location>
        <begin position="183"/>
        <end position="204"/>
    </location>
</feature>
<keyword evidence="5" id="KW-1003">Cell membrane</keyword>
<keyword evidence="7 12" id="KW-0812">Transmembrane</keyword>
<reference evidence="13 14" key="1">
    <citation type="submission" date="2024-02" db="EMBL/GenBank/DDBJ databases">
        <title>Chromosome-scale genome assembly of the rough periwinkle Littorina saxatilis.</title>
        <authorList>
            <person name="De Jode A."/>
            <person name="Faria R."/>
            <person name="Formenti G."/>
            <person name="Sims Y."/>
            <person name="Smith T.P."/>
            <person name="Tracey A."/>
            <person name="Wood J.M.D."/>
            <person name="Zagrodzka Z.B."/>
            <person name="Johannesson K."/>
            <person name="Butlin R.K."/>
            <person name="Leder E.H."/>
        </authorList>
    </citation>
    <scope>NUCLEOTIDE SEQUENCE [LARGE SCALE GENOMIC DNA]</scope>
    <source>
        <strain evidence="13">Snail1</strain>
        <tissue evidence="13">Muscle</tissue>
    </source>
</reference>
<evidence type="ECO:0000256" key="8">
    <source>
        <dbReference type="ARBA" id="ARBA00022737"/>
    </source>
</evidence>
<keyword evidence="9 12" id="KW-1133">Transmembrane helix</keyword>
<feature type="transmembrane region" description="Helical" evidence="12">
    <location>
        <begin position="96"/>
        <end position="114"/>
    </location>
</feature>
<dbReference type="FunFam" id="1.20.1280.290:FF:000004">
    <property type="entry name" value="Sugar transporter SWEET"/>
    <property type="match status" value="1"/>
</dbReference>
<evidence type="ECO:0000256" key="10">
    <source>
        <dbReference type="ARBA" id="ARBA00023034"/>
    </source>
</evidence>
<sequence length="220" mass="24648">MELVDIFGAAASASSILCQLVGLQICVQIVRKGGTDLVSPVPFIAFFISACLWMKYGLLQNNSNLVLTNAAGAFLQLLYIFIFYSYTVKKSHFHRIIFFGMVILFMPLVYLRFARPDMNVGIFHLGVFCCAMSICCYISPMASVRDICRTKSTETMSFWLVLFNFVSAFCWVAYGTLLNDPFVATPNFVGLLFGIIQISLFCIYPSSRHKLKTSTPVLNV</sequence>
<organism evidence="13 14">
    <name type="scientific">Littorina saxatilis</name>
    <dbReference type="NCBI Taxonomy" id="31220"/>
    <lineage>
        <taxon>Eukaryota</taxon>
        <taxon>Metazoa</taxon>
        <taxon>Spiralia</taxon>
        <taxon>Lophotrochozoa</taxon>
        <taxon>Mollusca</taxon>
        <taxon>Gastropoda</taxon>
        <taxon>Caenogastropoda</taxon>
        <taxon>Littorinimorpha</taxon>
        <taxon>Littorinoidea</taxon>
        <taxon>Littorinidae</taxon>
        <taxon>Littorina</taxon>
    </lineage>
</organism>
<evidence type="ECO:0000256" key="5">
    <source>
        <dbReference type="ARBA" id="ARBA00022475"/>
    </source>
</evidence>
<evidence type="ECO:0000256" key="6">
    <source>
        <dbReference type="ARBA" id="ARBA00022597"/>
    </source>
</evidence>
<feature type="transmembrane region" description="Helical" evidence="12">
    <location>
        <begin position="37"/>
        <end position="59"/>
    </location>
</feature>
<evidence type="ECO:0000256" key="9">
    <source>
        <dbReference type="ARBA" id="ARBA00022989"/>
    </source>
</evidence>
<dbReference type="AlphaFoldDB" id="A0AAN9BR53"/>
<evidence type="ECO:0000313" key="14">
    <source>
        <dbReference type="Proteomes" id="UP001374579"/>
    </source>
</evidence>
<evidence type="ECO:0000256" key="2">
    <source>
        <dbReference type="ARBA" id="ARBA00004653"/>
    </source>
</evidence>
<dbReference type="GO" id="GO:0051119">
    <property type="term" value="F:sugar transmembrane transporter activity"/>
    <property type="evidence" value="ECO:0007669"/>
    <property type="project" value="InterPro"/>
</dbReference>
<comment type="function">
    <text evidence="12">Mediates sugar transport across membranes.</text>
</comment>
<evidence type="ECO:0000256" key="3">
    <source>
        <dbReference type="ARBA" id="ARBA00007809"/>
    </source>
</evidence>
<dbReference type="GO" id="GO:0005886">
    <property type="term" value="C:plasma membrane"/>
    <property type="evidence" value="ECO:0007669"/>
    <property type="project" value="UniProtKB-SubCell"/>
</dbReference>
<keyword evidence="6 12" id="KW-0762">Sugar transport</keyword>
<comment type="subcellular location">
    <subcellularLocation>
        <location evidence="1">Cell membrane</location>
        <topology evidence="1">Multi-pass membrane protein</topology>
    </subcellularLocation>
    <subcellularLocation>
        <location evidence="2">Golgi apparatus membrane</location>
        <topology evidence="2">Multi-pass membrane protein</topology>
    </subcellularLocation>
</comment>
<feature type="transmembrane region" description="Helical" evidence="12">
    <location>
        <begin position="158"/>
        <end position="177"/>
    </location>
</feature>
<evidence type="ECO:0000313" key="13">
    <source>
        <dbReference type="EMBL" id="KAK7110212.1"/>
    </source>
</evidence>
<evidence type="ECO:0000256" key="12">
    <source>
        <dbReference type="RuleBase" id="RU910715"/>
    </source>
</evidence>